<comment type="caution">
    <text evidence="6">The sequence shown here is derived from an EMBL/GenBank/DDBJ whole genome shotgun (WGS) entry which is preliminary data.</text>
</comment>
<feature type="compositionally biased region" description="Basic and acidic residues" evidence="4">
    <location>
        <begin position="239"/>
        <end position="259"/>
    </location>
</feature>
<feature type="compositionally biased region" description="Polar residues" evidence="4">
    <location>
        <begin position="297"/>
        <end position="313"/>
    </location>
</feature>
<dbReference type="GO" id="GO:0061188">
    <property type="term" value="P:negative regulation of rDNA heterochromatin formation"/>
    <property type="evidence" value="ECO:0007669"/>
    <property type="project" value="TreeGrafter"/>
</dbReference>
<dbReference type="AlphaFoldDB" id="A0A9P5L6F8"/>
<feature type="compositionally biased region" description="Polar residues" evidence="4">
    <location>
        <begin position="37"/>
        <end position="46"/>
    </location>
</feature>
<feature type="compositionally biased region" description="Basic and acidic residues" evidence="4">
    <location>
        <begin position="73"/>
        <end position="82"/>
    </location>
</feature>
<evidence type="ECO:0000313" key="7">
    <source>
        <dbReference type="Proteomes" id="UP000722485"/>
    </source>
</evidence>
<keyword evidence="7" id="KW-1185">Reference proteome</keyword>
<dbReference type="Pfam" id="PF20826">
    <property type="entry name" value="PHD_5"/>
    <property type="match status" value="1"/>
</dbReference>
<proteinExistence type="predicted"/>
<dbReference type="GO" id="GO:0008270">
    <property type="term" value="F:zinc ion binding"/>
    <property type="evidence" value="ECO:0007669"/>
    <property type="project" value="UniProtKB-KW"/>
</dbReference>
<dbReference type="SUPFAM" id="SSF57903">
    <property type="entry name" value="FYVE/PHD zinc finger"/>
    <property type="match status" value="1"/>
</dbReference>
<feature type="region of interest" description="Disordered" evidence="4">
    <location>
        <begin position="187"/>
        <end position="515"/>
    </location>
</feature>
<feature type="compositionally biased region" description="Basic and acidic residues" evidence="4">
    <location>
        <begin position="462"/>
        <end position="471"/>
    </location>
</feature>
<dbReference type="PANTHER" id="PTHR47793:SF1">
    <property type="entry name" value="HISTONE DEACETYLASE COMPLEX SUBUNIT CTI6"/>
    <property type="match status" value="1"/>
</dbReference>
<dbReference type="Gene3D" id="3.30.40.10">
    <property type="entry name" value="Zinc/RING finger domain, C3HC4 (zinc finger)"/>
    <property type="match status" value="1"/>
</dbReference>
<dbReference type="InterPro" id="IPR003903">
    <property type="entry name" value="UIM_dom"/>
</dbReference>
<feature type="region of interest" description="Disordered" evidence="4">
    <location>
        <begin position="1"/>
        <end position="87"/>
    </location>
</feature>
<feature type="compositionally biased region" description="Basic residues" evidence="4">
    <location>
        <begin position="428"/>
        <end position="442"/>
    </location>
</feature>
<feature type="compositionally biased region" description="Low complexity" evidence="4">
    <location>
        <begin position="474"/>
        <end position="495"/>
    </location>
</feature>
<dbReference type="InterPro" id="IPR019786">
    <property type="entry name" value="Zinc_finger_PHD-type_CS"/>
</dbReference>
<dbReference type="EMBL" id="JAANBB010000217">
    <property type="protein sequence ID" value="KAF7546336.1"/>
    <property type="molecule type" value="Genomic_DNA"/>
</dbReference>
<evidence type="ECO:0000256" key="3">
    <source>
        <dbReference type="ARBA" id="ARBA00022833"/>
    </source>
</evidence>
<feature type="compositionally biased region" description="Basic and acidic residues" evidence="4">
    <location>
        <begin position="351"/>
        <end position="365"/>
    </location>
</feature>
<evidence type="ECO:0000259" key="5">
    <source>
        <dbReference type="SMART" id="SM00249"/>
    </source>
</evidence>
<dbReference type="OrthoDB" id="418595at2759"/>
<dbReference type="InterPro" id="IPR053051">
    <property type="entry name" value="HDAC_complex_subunit"/>
</dbReference>
<dbReference type="Proteomes" id="UP000722485">
    <property type="component" value="Unassembled WGS sequence"/>
</dbReference>
<accession>A0A9P5L6F8</accession>
<dbReference type="PROSITE" id="PS01359">
    <property type="entry name" value="ZF_PHD_1"/>
    <property type="match status" value="1"/>
</dbReference>
<evidence type="ECO:0000313" key="6">
    <source>
        <dbReference type="EMBL" id="KAF7546336.1"/>
    </source>
</evidence>
<feature type="compositionally biased region" description="Polar residues" evidence="4">
    <location>
        <begin position="551"/>
        <end position="582"/>
    </location>
</feature>
<dbReference type="GO" id="GO:0033698">
    <property type="term" value="C:Rpd3L complex"/>
    <property type="evidence" value="ECO:0007669"/>
    <property type="project" value="TreeGrafter"/>
</dbReference>
<feature type="compositionally biased region" description="Low complexity" evidence="4">
    <location>
        <begin position="12"/>
        <end position="29"/>
    </location>
</feature>
<keyword evidence="2" id="KW-0863">Zinc-finger</keyword>
<gene>
    <name evidence="6" type="ORF">G7Z17_g8513</name>
</gene>
<dbReference type="PROSITE" id="PS50330">
    <property type="entry name" value="UIM"/>
    <property type="match status" value="1"/>
</dbReference>
<evidence type="ECO:0000256" key="1">
    <source>
        <dbReference type="ARBA" id="ARBA00022723"/>
    </source>
</evidence>
<dbReference type="PANTHER" id="PTHR47793">
    <property type="entry name" value="HISTONE DEACETYLASE COMPLEX SUBUNIT CTI6"/>
    <property type="match status" value="1"/>
</dbReference>
<organism evidence="6 7">
    <name type="scientific">Cylindrodendrum hubeiense</name>
    <dbReference type="NCBI Taxonomy" id="595255"/>
    <lineage>
        <taxon>Eukaryota</taxon>
        <taxon>Fungi</taxon>
        <taxon>Dikarya</taxon>
        <taxon>Ascomycota</taxon>
        <taxon>Pezizomycotina</taxon>
        <taxon>Sordariomycetes</taxon>
        <taxon>Hypocreomycetidae</taxon>
        <taxon>Hypocreales</taxon>
        <taxon>Nectriaceae</taxon>
        <taxon>Cylindrodendrum</taxon>
    </lineage>
</organism>
<sequence length="612" mass="66953">MAPPSPRRSSRARATNPQSQQSSVTSSTSGRLERSTRSVTKPSSNKSTPSASLSSEPLEDLDDTLLTRRRKRGQDDEIDKASQPDIFDMVNGSDDLQEEDEAVRCLCGSEDYPGRPPVDGPDADFFAAIELTEDVTGFFVQCDICKVWQHGACVGIFSAESSPDEYFCEQCRKDLHKIHTASNGQKYSKYVPLHRPSRATSRATSITKEGTRSPKTGTGKNSRPTSASLAAKRRSTMNSRDRAYDDEQLRRAIEASKEDAPEDNLENAVRRAKRGRSDSEGSVAVDSQSPGEKLISLRNNSNVKRQRTSSRSASPPADLVEAPSRDESEDESGTRNGPKKARPGKILPLLTEKDEKERQRQEAATKRKGRAERRRGDDPSEEAPVVIAKPPVVAKSVEPPAVAVEVPPAAPEPTPDTPPTSHPPIGSSHKRGARNNHKKGKGRNQYTRDRDADNGESPARSMSRDIQKNGDESATTAGQTGQTGQTGHTGHTKSSTSDHRHSSKSKSALPHKLSMVDMKRRVGAIMDFISRTQVDLATEALPIHGEDPKSGQASPQKTPVPQTNGNTENQSSIVDTEVSSESPHSKDFKELNCMEMMDVLTRDMVKWQNQYA</sequence>
<feature type="region of interest" description="Disordered" evidence="4">
    <location>
        <begin position="542"/>
        <end position="589"/>
    </location>
</feature>
<dbReference type="InterPro" id="IPR001965">
    <property type="entry name" value="Znf_PHD"/>
</dbReference>
<dbReference type="GO" id="GO:0061186">
    <property type="term" value="P:negative regulation of silent mating-type cassette heterochromatin formation"/>
    <property type="evidence" value="ECO:0007669"/>
    <property type="project" value="TreeGrafter"/>
</dbReference>
<feature type="compositionally biased region" description="Pro residues" evidence="4">
    <location>
        <begin position="408"/>
        <end position="422"/>
    </location>
</feature>
<feature type="compositionally biased region" description="Polar residues" evidence="4">
    <location>
        <begin position="198"/>
        <end position="228"/>
    </location>
</feature>
<dbReference type="GO" id="GO:0070210">
    <property type="term" value="C:Rpd3L-Expanded complex"/>
    <property type="evidence" value="ECO:0007669"/>
    <property type="project" value="TreeGrafter"/>
</dbReference>
<feature type="compositionally biased region" description="Low complexity" evidence="4">
    <location>
        <begin position="47"/>
        <end position="56"/>
    </location>
</feature>
<dbReference type="SMART" id="SM00249">
    <property type="entry name" value="PHD"/>
    <property type="match status" value="1"/>
</dbReference>
<reference evidence="6" key="1">
    <citation type="submission" date="2020-03" db="EMBL/GenBank/DDBJ databases">
        <title>Draft Genome Sequence of Cylindrodendrum hubeiense.</title>
        <authorList>
            <person name="Buettner E."/>
            <person name="Kellner H."/>
        </authorList>
    </citation>
    <scope>NUCLEOTIDE SEQUENCE</scope>
    <source>
        <strain evidence="6">IHI 201604</strain>
    </source>
</reference>
<dbReference type="InterPro" id="IPR011011">
    <property type="entry name" value="Znf_FYVE_PHD"/>
</dbReference>
<protein>
    <recommendedName>
        <fullName evidence="5">Zinc finger PHD-type domain-containing protein</fullName>
    </recommendedName>
</protein>
<keyword evidence="1" id="KW-0479">Metal-binding</keyword>
<feature type="compositionally biased region" description="Low complexity" evidence="4">
    <location>
        <begin position="383"/>
        <end position="407"/>
    </location>
</feature>
<evidence type="ECO:0000256" key="2">
    <source>
        <dbReference type="ARBA" id="ARBA00022771"/>
    </source>
</evidence>
<keyword evidence="3" id="KW-0862">Zinc</keyword>
<name>A0A9P5L6F8_9HYPO</name>
<dbReference type="InterPro" id="IPR013083">
    <property type="entry name" value="Znf_RING/FYVE/PHD"/>
</dbReference>
<feature type="domain" description="Zinc finger PHD-type" evidence="5">
    <location>
        <begin position="104"/>
        <end position="172"/>
    </location>
</feature>
<evidence type="ECO:0000256" key="4">
    <source>
        <dbReference type="SAM" id="MobiDB-lite"/>
    </source>
</evidence>